<evidence type="ECO:0000313" key="2">
    <source>
        <dbReference type="EMBL" id="KAJ1907946.1"/>
    </source>
</evidence>
<dbReference type="EMBL" id="JANBPT010001426">
    <property type="protein sequence ID" value="KAJ1907946.1"/>
    <property type="molecule type" value="Genomic_DNA"/>
</dbReference>
<protein>
    <submittedName>
        <fullName evidence="2">Ubx domain-containing protein</fullName>
    </submittedName>
</protein>
<evidence type="ECO:0000259" key="1">
    <source>
        <dbReference type="PROSITE" id="PS50033"/>
    </source>
</evidence>
<dbReference type="InterPro" id="IPR001012">
    <property type="entry name" value="UBX_dom"/>
</dbReference>
<reference evidence="2" key="1">
    <citation type="submission" date="2022-07" db="EMBL/GenBank/DDBJ databases">
        <title>Phylogenomic reconstructions and comparative analyses of Kickxellomycotina fungi.</title>
        <authorList>
            <person name="Reynolds N.K."/>
            <person name="Stajich J.E."/>
            <person name="Barry K."/>
            <person name="Grigoriev I.V."/>
            <person name="Crous P."/>
            <person name="Smith M.E."/>
        </authorList>
    </citation>
    <scope>NUCLEOTIDE SEQUENCE</scope>
    <source>
        <strain evidence="2">RSA 861</strain>
    </source>
</reference>
<dbReference type="Proteomes" id="UP001150569">
    <property type="component" value="Unassembled WGS sequence"/>
</dbReference>
<proteinExistence type="predicted"/>
<dbReference type="PROSITE" id="PS50033">
    <property type="entry name" value="UBX"/>
    <property type="match status" value="1"/>
</dbReference>
<dbReference type="Pfam" id="PF00789">
    <property type="entry name" value="UBX"/>
    <property type="match status" value="1"/>
</dbReference>
<gene>
    <name evidence="2" type="primary">ucp10_2</name>
    <name evidence="2" type="ORF">IWQ60_011773</name>
</gene>
<feature type="domain" description="UBX" evidence="1">
    <location>
        <begin position="41"/>
        <end position="125"/>
    </location>
</feature>
<dbReference type="GO" id="GO:0005783">
    <property type="term" value="C:endoplasmic reticulum"/>
    <property type="evidence" value="ECO:0007669"/>
    <property type="project" value="TreeGrafter"/>
</dbReference>
<dbReference type="PANTHER" id="PTHR23322:SF1">
    <property type="entry name" value="FAS-ASSOCIATED FACTOR 2"/>
    <property type="match status" value="1"/>
</dbReference>
<dbReference type="Gene3D" id="3.10.20.90">
    <property type="entry name" value="Phosphatidylinositol 3-kinase Catalytic Subunit, Chain A, domain 1"/>
    <property type="match status" value="1"/>
</dbReference>
<dbReference type="SUPFAM" id="SSF54236">
    <property type="entry name" value="Ubiquitin-like"/>
    <property type="match status" value="1"/>
</dbReference>
<name>A0A9W7ZNC3_9FUNG</name>
<organism evidence="2 3">
    <name type="scientific">Tieghemiomyces parasiticus</name>
    <dbReference type="NCBI Taxonomy" id="78921"/>
    <lineage>
        <taxon>Eukaryota</taxon>
        <taxon>Fungi</taxon>
        <taxon>Fungi incertae sedis</taxon>
        <taxon>Zoopagomycota</taxon>
        <taxon>Kickxellomycotina</taxon>
        <taxon>Dimargaritomycetes</taxon>
        <taxon>Dimargaritales</taxon>
        <taxon>Dimargaritaceae</taxon>
        <taxon>Tieghemiomyces</taxon>
    </lineage>
</organism>
<keyword evidence="3" id="KW-1185">Reference proteome</keyword>
<evidence type="ECO:0000313" key="3">
    <source>
        <dbReference type="Proteomes" id="UP001150569"/>
    </source>
</evidence>
<accession>A0A9W7ZNC3</accession>
<dbReference type="SMART" id="SM00166">
    <property type="entry name" value="UBX"/>
    <property type="match status" value="1"/>
</dbReference>
<dbReference type="PANTHER" id="PTHR23322">
    <property type="entry name" value="FAS-ASSOCIATED PROTEIN"/>
    <property type="match status" value="1"/>
</dbReference>
<dbReference type="InterPro" id="IPR050730">
    <property type="entry name" value="UBX_domain-protein"/>
</dbReference>
<dbReference type="GO" id="GO:0043130">
    <property type="term" value="F:ubiquitin binding"/>
    <property type="evidence" value="ECO:0007669"/>
    <property type="project" value="TreeGrafter"/>
</dbReference>
<dbReference type="AlphaFoldDB" id="A0A9W7ZNC3"/>
<dbReference type="OrthoDB" id="1026733at2759"/>
<comment type="caution">
    <text evidence="2">The sequence shown here is derived from an EMBL/GenBank/DDBJ whole genome shotgun (WGS) entry which is preliminary data.</text>
</comment>
<dbReference type="CDD" id="cd01767">
    <property type="entry name" value="UBX"/>
    <property type="match status" value="1"/>
</dbReference>
<sequence>EKERKLREKREAEALRQRRKDERILQEEQIVKQLPVEPAAGEANVGRFGIRLPTGERVIARFRGSDLVTDIYNFVDTRNLRDASGSSDSDIANAESATTLPADYQQTYKFRLVSPMPRQVFEPSNAPICEAFQAVWPSTSLIIEEIEDDSSDEE</sequence>
<feature type="non-terminal residue" evidence="2">
    <location>
        <position position="1"/>
    </location>
</feature>
<dbReference type="InterPro" id="IPR029071">
    <property type="entry name" value="Ubiquitin-like_domsf"/>
</dbReference>
<dbReference type="GO" id="GO:0036503">
    <property type="term" value="P:ERAD pathway"/>
    <property type="evidence" value="ECO:0007669"/>
    <property type="project" value="TreeGrafter"/>
</dbReference>